<proteinExistence type="predicted"/>
<feature type="compositionally biased region" description="Low complexity" evidence="1">
    <location>
        <begin position="139"/>
        <end position="168"/>
    </location>
</feature>
<dbReference type="AlphaFoldDB" id="A0AAV5TVD7"/>
<dbReference type="EMBL" id="BTSX01000005">
    <property type="protein sequence ID" value="GMS98224.1"/>
    <property type="molecule type" value="Genomic_DNA"/>
</dbReference>
<comment type="caution">
    <text evidence="2">The sequence shown here is derived from an EMBL/GenBank/DDBJ whole genome shotgun (WGS) entry which is preliminary data.</text>
</comment>
<evidence type="ECO:0008006" key="4">
    <source>
        <dbReference type="Google" id="ProtNLM"/>
    </source>
</evidence>
<reference evidence="2" key="1">
    <citation type="submission" date="2023-10" db="EMBL/GenBank/DDBJ databases">
        <title>Genome assembly of Pristionchus species.</title>
        <authorList>
            <person name="Yoshida K."/>
            <person name="Sommer R.J."/>
        </authorList>
    </citation>
    <scope>NUCLEOTIDE SEQUENCE</scope>
    <source>
        <strain evidence="2">RS0144</strain>
    </source>
</reference>
<evidence type="ECO:0000313" key="3">
    <source>
        <dbReference type="Proteomes" id="UP001432027"/>
    </source>
</evidence>
<name>A0AAV5TVD7_9BILA</name>
<organism evidence="2 3">
    <name type="scientific">Pristionchus entomophagus</name>
    <dbReference type="NCBI Taxonomy" id="358040"/>
    <lineage>
        <taxon>Eukaryota</taxon>
        <taxon>Metazoa</taxon>
        <taxon>Ecdysozoa</taxon>
        <taxon>Nematoda</taxon>
        <taxon>Chromadorea</taxon>
        <taxon>Rhabditida</taxon>
        <taxon>Rhabditina</taxon>
        <taxon>Diplogasteromorpha</taxon>
        <taxon>Diplogasteroidea</taxon>
        <taxon>Neodiplogasteridae</taxon>
        <taxon>Pristionchus</taxon>
    </lineage>
</organism>
<accession>A0AAV5TVD7</accession>
<evidence type="ECO:0000313" key="2">
    <source>
        <dbReference type="EMBL" id="GMS98224.1"/>
    </source>
</evidence>
<feature type="compositionally biased region" description="Low complexity" evidence="1">
    <location>
        <begin position="185"/>
        <end position="205"/>
    </location>
</feature>
<evidence type="ECO:0000256" key="1">
    <source>
        <dbReference type="SAM" id="MobiDB-lite"/>
    </source>
</evidence>
<dbReference type="Proteomes" id="UP001432027">
    <property type="component" value="Unassembled WGS sequence"/>
</dbReference>
<gene>
    <name evidence="2" type="ORF">PENTCL1PPCAC_20399</name>
</gene>
<sequence>MGVKSRGFGVASFRAKEDHSRDNYLIIEPPTNDLFSLNRFRRDAPTDIECTPYKKGLATINMKVFPNFDEDYELSLCNYPSYLNPPENNYCTIVNGTLTQLLTFQCSTSLIVDMPIIGKYETDQGFLLTYSLTNSPMVTTTGPTTTTTPRTTTTTTTTTTTVPIVPTTSHHYDAPTLPPPPPPTTTKTVPTTTSRPTTTTRPQTTSSGFTATVRISAMTLICTLFL</sequence>
<keyword evidence="3" id="KW-1185">Reference proteome</keyword>
<protein>
    <recommendedName>
        <fullName evidence="4">CUB domain-containing protein</fullName>
    </recommendedName>
</protein>
<feature type="region of interest" description="Disordered" evidence="1">
    <location>
        <begin position="139"/>
        <end position="207"/>
    </location>
</feature>